<evidence type="ECO:0000313" key="2">
    <source>
        <dbReference type="EMBL" id="MCG2630859.1"/>
    </source>
</evidence>
<evidence type="ECO:0000256" key="1">
    <source>
        <dbReference type="SAM" id="MobiDB-lite"/>
    </source>
</evidence>
<organism evidence="2 5">
    <name type="scientific">Bradyrhizobium zhengyangense</name>
    <dbReference type="NCBI Taxonomy" id="2911009"/>
    <lineage>
        <taxon>Bacteria</taxon>
        <taxon>Pseudomonadati</taxon>
        <taxon>Pseudomonadota</taxon>
        <taxon>Alphaproteobacteria</taxon>
        <taxon>Hyphomicrobiales</taxon>
        <taxon>Nitrobacteraceae</taxon>
        <taxon>Bradyrhizobium</taxon>
    </lineage>
</organism>
<dbReference type="EMBL" id="JAKLUA010000018">
    <property type="protein sequence ID" value="MCG2672078.1"/>
    <property type="molecule type" value="Genomic_DNA"/>
</dbReference>
<dbReference type="AlphaFoldDB" id="A0A9X1RDQ0"/>
<feature type="compositionally biased region" description="Low complexity" evidence="1">
    <location>
        <begin position="14"/>
        <end position="28"/>
    </location>
</feature>
<sequence>MELEQRDERRKSNRQPAEPAASRAEQAAVDPPFASEGLEQVRDSHC</sequence>
<evidence type="ECO:0000313" key="4">
    <source>
        <dbReference type="Proteomes" id="UP001139012"/>
    </source>
</evidence>
<evidence type="ECO:0000313" key="5">
    <source>
        <dbReference type="Proteomes" id="UP001139054"/>
    </source>
</evidence>
<name>A0A9X1RDQ0_9BRAD</name>
<proteinExistence type="predicted"/>
<gene>
    <name evidence="3" type="ORF">L6637_34550</name>
    <name evidence="2" type="ORF">L6654_29950</name>
</gene>
<comment type="caution">
    <text evidence="2">The sequence shown here is derived from an EMBL/GenBank/DDBJ whole genome shotgun (WGS) entry which is preliminary data.</text>
</comment>
<feature type="compositionally biased region" description="Basic and acidic residues" evidence="1">
    <location>
        <begin position="1"/>
        <end position="10"/>
    </location>
</feature>
<reference evidence="2" key="1">
    <citation type="submission" date="2022-01" db="EMBL/GenBank/DDBJ databases">
        <title>Genome sequnece data of strain Bradyrhizobium sp. nov.</title>
        <authorList>
            <person name="Zhang J."/>
        </authorList>
    </citation>
    <scope>NUCLEOTIDE SEQUENCE</scope>
    <source>
        <strain evidence="3">WYCCWR 12774</strain>
        <strain evidence="2">WYCCWR 13023</strain>
    </source>
</reference>
<dbReference type="Proteomes" id="UP001139054">
    <property type="component" value="Unassembled WGS sequence"/>
</dbReference>
<evidence type="ECO:0000313" key="3">
    <source>
        <dbReference type="EMBL" id="MCG2672078.1"/>
    </source>
</evidence>
<dbReference type="RefSeq" id="WP_237866225.1">
    <property type="nucleotide sequence ID" value="NZ_JAKLTY010000024.1"/>
</dbReference>
<dbReference type="EMBL" id="JAKLTY010000024">
    <property type="protein sequence ID" value="MCG2630859.1"/>
    <property type="molecule type" value="Genomic_DNA"/>
</dbReference>
<keyword evidence="4" id="KW-1185">Reference proteome</keyword>
<feature type="region of interest" description="Disordered" evidence="1">
    <location>
        <begin position="1"/>
        <end position="46"/>
    </location>
</feature>
<accession>A0A9X1RDQ0</accession>
<dbReference type="Proteomes" id="UP001139012">
    <property type="component" value="Unassembled WGS sequence"/>
</dbReference>
<protein>
    <submittedName>
        <fullName evidence="2">Uncharacterized protein</fullName>
    </submittedName>
</protein>